<proteinExistence type="predicted"/>
<protein>
    <submittedName>
        <fullName evidence="2">DUF1992 domain-containing protein</fullName>
    </submittedName>
</protein>
<feature type="domain" description="DnaJ homologue subfamily C member 28 conserved" evidence="1">
    <location>
        <begin position="7"/>
        <end position="74"/>
    </location>
</feature>
<dbReference type="AlphaFoldDB" id="A0A4Z0GKJ2"/>
<evidence type="ECO:0000259" key="1">
    <source>
        <dbReference type="Pfam" id="PF09350"/>
    </source>
</evidence>
<dbReference type="Pfam" id="PF09350">
    <property type="entry name" value="DJC28_CD"/>
    <property type="match status" value="1"/>
</dbReference>
<dbReference type="PANTHER" id="PTHR39158:SF1">
    <property type="entry name" value="DNAJ HOMOLOG SUBFAMILY C MEMBER 28"/>
    <property type="match status" value="1"/>
</dbReference>
<sequence>MSIIDIMAEEKIQAGLRDGVFENLPGKGKPQQFEDLSGVPEDLRVSYKVLKNAGYLPEELQIRKDMVTLNDLIRCCDDDHELSRLTSELKIKRLRFNQLIEKRSIQKSRSFRDYRDKIFSRLHM</sequence>
<evidence type="ECO:0000313" key="3">
    <source>
        <dbReference type="Proteomes" id="UP000298347"/>
    </source>
</evidence>
<reference evidence="2 3" key="1">
    <citation type="journal article" date="2015" name="Int. J. Syst. Evol. Microbiol.">
        <title>Sporolactobacillus shoreae sp. nov. and Sporolactobacillus spathodeae sp. nov., two spore-forming lactic acid bacteria isolated from tree barks in Thailand.</title>
        <authorList>
            <person name="Thamacharoensuk T."/>
            <person name="Kitahara M."/>
            <person name="Ohkuma M."/>
            <person name="Thongchul N."/>
            <person name="Tanasupawat S."/>
        </authorList>
    </citation>
    <scope>NUCLEOTIDE SEQUENCE [LARGE SCALE GENOMIC DNA]</scope>
    <source>
        <strain evidence="2 3">BK92</strain>
    </source>
</reference>
<dbReference type="PANTHER" id="PTHR39158">
    <property type="entry name" value="OS08G0560600 PROTEIN"/>
    <property type="match status" value="1"/>
</dbReference>
<accession>A0A4Z0GKJ2</accession>
<dbReference type="Proteomes" id="UP000298347">
    <property type="component" value="Unassembled WGS sequence"/>
</dbReference>
<evidence type="ECO:0000313" key="2">
    <source>
        <dbReference type="EMBL" id="TGA96604.1"/>
    </source>
</evidence>
<name>A0A4Z0GKJ2_9BACL</name>
<dbReference type="InterPro" id="IPR018961">
    <property type="entry name" value="DnaJ_homolog_subfam-C_membr-28"/>
</dbReference>
<dbReference type="OrthoDB" id="9798476at2"/>
<dbReference type="EMBL" id="SRJD01000022">
    <property type="protein sequence ID" value="TGA96604.1"/>
    <property type="molecule type" value="Genomic_DNA"/>
</dbReference>
<comment type="caution">
    <text evidence="2">The sequence shown here is derived from an EMBL/GenBank/DDBJ whole genome shotgun (WGS) entry which is preliminary data.</text>
</comment>
<keyword evidence="3" id="KW-1185">Reference proteome</keyword>
<gene>
    <name evidence="2" type="ORF">E4665_15010</name>
</gene>
<organism evidence="2 3">
    <name type="scientific">Sporolactobacillus shoreae</name>
    <dbReference type="NCBI Taxonomy" id="1465501"/>
    <lineage>
        <taxon>Bacteria</taxon>
        <taxon>Bacillati</taxon>
        <taxon>Bacillota</taxon>
        <taxon>Bacilli</taxon>
        <taxon>Bacillales</taxon>
        <taxon>Sporolactobacillaceae</taxon>
        <taxon>Sporolactobacillus</taxon>
    </lineage>
</organism>
<dbReference type="InterPro" id="IPR052573">
    <property type="entry name" value="DnaJ_C_subfamily_28"/>
</dbReference>